<reference evidence="2 3" key="1">
    <citation type="submission" date="2019-04" db="EMBL/GenBank/DDBJ databases">
        <authorList>
            <person name="Li M."/>
        </authorList>
    </citation>
    <scope>NUCLEOTIDE SEQUENCE [LARGE SCALE GENOMIC DNA]</scope>
    <source>
        <strain evidence="2 3">LAM1902</strain>
    </source>
</reference>
<dbReference type="AlphaFoldDB" id="A0A5R9RD90"/>
<proteinExistence type="predicted"/>
<protein>
    <submittedName>
        <fullName evidence="2">Uncharacterized protein</fullName>
    </submittedName>
</protein>
<accession>A0A5R9RD90</accession>
<feature type="compositionally biased region" description="Basic residues" evidence="1">
    <location>
        <begin position="40"/>
        <end position="57"/>
    </location>
</feature>
<organism evidence="2 3">
    <name type="scientific">Pseudomonas nicosulfuronedens</name>
    <dbReference type="NCBI Taxonomy" id="2571105"/>
    <lineage>
        <taxon>Bacteria</taxon>
        <taxon>Pseudomonadati</taxon>
        <taxon>Pseudomonadota</taxon>
        <taxon>Gammaproteobacteria</taxon>
        <taxon>Pseudomonadales</taxon>
        <taxon>Pseudomonadaceae</taxon>
        <taxon>Pseudomonas</taxon>
    </lineage>
</organism>
<dbReference type="EMBL" id="SWDV01000001">
    <property type="protein sequence ID" value="TLX81304.1"/>
    <property type="molecule type" value="Genomic_DNA"/>
</dbReference>
<comment type="caution">
    <text evidence="2">The sequence shown here is derived from an EMBL/GenBank/DDBJ whole genome shotgun (WGS) entry which is preliminary data.</text>
</comment>
<dbReference type="Proteomes" id="UP000306635">
    <property type="component" value="Unassembled WGS sequence"/>
</dbReference>
<gene>
    <name evidence="2" type="ORF">FAS41_00325</name>
</gene>
<evidence type="ECO:0000256" key="1">
    <source>
        <dbReference type="SAM" id="MobiDB-lite"/>
    </source>
</evidence>
<sequence length="64" mass="6919">MGRHDAPEGAGADSSAADLRGNRAGQLHIVGRPASAKSAMQKRKRPALRRPFLHRGQVRQQPVP</sequence>
<feature type="region of interest" description="Disordered" evidence="1">
    <location>
        <begin position="1"/>
        <end position="64"/>
    </location>
</feature>
<evidence type="ECO:0000313" key="3">
    <source>
        <dbReference type="Proteomes" id="UP000306635"/>
    </source>
</evidence>
<name>A0A5R9RD90_9PSED</name>
<keyword evidence="3" id="KW-1185">Reference proteome</keyword>
<evidence type="ECO:0000313" key="2">
    <source>
        <dbReference type="EMBL" id="TLX81304.1"/>
    </source>
</evidence>